<accession>A0A450ZI83</accession>
<protein>
    <submittedName>
        <fullName evidence="1">Uncharacterized protein</fullName>
    </submittedName>
</protein>
<sequence>MLALRAKADRGCFFNRTSIFSEFLFFRYLNKSPFKRDVIMQHHASLVRGVASLVTFPENPKQNDQKIREIQGMISLIDLFDSGFSELGDIKILLPGRQKSALPVLAYLVDSAVRFFAPKGLRISAQGCRAAATLGRERTKIQPQRGCVKGTWENNDATLSGLVA</sequence>
<evidence type="ECO:0000313" key="2">
    <source>
        <dbReference type="EMBL" id="VFK54425.1"/>
    </source>
</evidence>
<dbReference type="EMBL" id="CAADFV010000023">
    <property type="protein sequence ID" value="VFK54815.1"/>
    <property type="molecule type" value="Genomic_DNA"/>
</dbReference>
<name>A0A450ZI83_9GAMM</name>
<dbReference type="EMBL" id="CAADFY010000022">
    <property type="protein sequence ID" value="VFK53477.1"/>
    <property type="molecule type" value="Genomic_DNA"/>
</dbReference>
<gene>
    <name evidence="2" type="ORF">BECKTUN1418D_GA0071000_10231</name>
    <name evidence="3" type="ORF">BECKTUN1418E_GA0071001_10237</name>
    <name evidence="1" type="ORF">BECKTUN1418F_GA0071002_10227</name>
</gene>
<organism evidence="1">
    <name type="scientific">Candidatus Kentrum sp. TUN</name>
    <dbReference type="NCBI Taxonomy" id="2126343"/>
    <lineage>
        <taxon>Bacteria</taxon>
        <taxon>Pseudomonadati</taxon>
        <taxon>Pseudomonadota</taxon>
        <taxon>Gammaproteobacteria</taxon>
        <taxon>Candidatus Kentrum</taxon>
    </lineage>
</organism>
<proteinExistence type="predicted"/>
<dbReference type="AlphaFoldDB" id="A0A450ZI83"/>
<evidence type="ECO:0000313" key="3">
    <source>
        <dbReference type="EMBL" id="VFK54815.1"/>
    </source>
</evidence>
<dbReference type="EMBL" id="CAADFX010000023">
    <property type="protein sequence ID" value="VFK54425.1"/>
    <property type="molecule type" value="Genomic_DNA"/>
</dbReference>
<reference evidence="1" key="1">
    <citation type="submission" date="2019-02" db="EMBL/GenBank/DDBJ databases">
        <authorList>
            <person name="Gruber-Vodicka R. H."/>
            <person name="Seah K. B. B."/>
        </authorList>
    </citation>
    <scope>NUCLEOTIDE SEQUENCE</scope>
    <source>
        <strain evidence="2">BECK_BY1</strain>
        <strain evidence="3">BECK_BY2</strain>
        <strain evidence="1">BECK_BY3</strain>
    </source>
</reference>
<evidence type="ECO:0000313" key="1">
    <source>
        <dbReference type="EMBL" id="VFK53477.1"/>
    </source>
</evidence>